<evidence type="ECO:0000313" key="4">
    <source>
        <dbReference type="Proteomes" id="UP000219465"/>
    </source>
</evidence>
<keyword evidence="1" id="KW-0812">Transmembrane</keyword>
<evidence type="ECO:0000256" key="1">
    <source>
        <dbReference type="SAM" id="Phobius"/>
    </source>
</evidence>
<gene>
    <name evidence="3" type="ORF">SAMN05877838_3614</name>
</gene>
<feature type="transmembrane region" description="Helical" evidence="1">
    <location>
        <begin position="184"/>
        <end position="202"/>
    </location>
</feature>
<feature type="transmembrane region" description="Helical" evidence="1">
    <location>
        <begin position="59"/>
        <end position="81"/>
    </location>
</feature>
<keyword evidence="4" id="KW-1185">Reference proteome</keyword>
<dbReference type="Proteomes" id="UP000219465">
    <property type="component" value="Unassembled WGS sequence"/>
</dbReference>
<feature type="transmembrane region" description="Helical" evidence="1">
    <location>
        <begin position="116"/>
        <end position="134"/>
    </location>
</feature>
<feature type="transmembrane region" description="Helical" evidence="1">
    <location>
        <begin position="93"/>
        <end position="110"/>
    </location>
</feature>
<dbReference type="Pfam" id="PF07786">
    <property type="entry name" value="HGSNAT_cat"/>
    <property type="match status" value="1"/>
</dbReference>
<dbReference type="InterPro" id="IPR012429">
    <property type="entry name" value="HGSNAT_cat"/>
</dbReference>
<feature type="domain" description="Heparan-alpha-glucosaminide N-acetyltransferase catalytic" evidence="2">
    <location>
        <begin position="17"/>
        <end position="240"/>
    </location>
</feature>
<protein>
    <submittedName>
        <fullName evidence="3">Uncharacterized membrane protein</fullName>
    </submittedName>
</protein>
<accession>A0A286IEY8</accession>
<reference evidence="4" key="1">
    <citation type="submission" date="2017-08" db="EMBL/GenBank/DDBJ databases">
        <authorList>
            <person name="Varghese N."/>
            <person name="Submissions S."/>
        </authorList>
    </citation>
    <scope>NUCLEOTIDE SEQUENCE [LARGE SCALE GENOMIC DNA]</scope>
    <source>
        <strain evidence="4">KCTC 23107</strain>
    </source>
</reference>
<dbReference type="RefSeq" id="WP_244577954.1">
    <property type="nucleotide sequence ID" value="NZ_OCPC01000006.1"/>
</dbReference>
<dbReference type="AlphaFoldDB" id="A0A286IEY8"/>
<sequence length="326" mass="35291">MSDTAGDPPYSAPSVRRIELLDLARGLALFAMASYHFCWDLEFFGYLEPGTSTQGLLKAYARLIAGSFLFLAGVSLVLAHGWRLRPAAFLKRLALVAGAAAMISLATFLAIPGSFIHFGILHAIAASSLIGLAFLRLPWLATLAIGVICLILPAVYRNEAFNPVWLSWVGLFTVPPRSNDFVPLLPWLGPFLIGMGLTGLAVSRGWTERLASVGTGASRAALATRFCGRHSLAFYLVHQPVLIALVWTFSQINPPPAPDPLPGFISECRISCEASSSVAFCNQFCSCVTDELLSQNLFQPFVTGRITQESDTRIPAIAEQCTARFK</sequence>
<keyword evidence="1" id="KW-0472">Membrane</keyword>
<dbReference type="EMBL" id="OCPC01000006">
    <property type="protein sequence ID" value="SOE18678.1"/>
    <property type="molecule type" value="Genomic_DNA"/>
</dbReference>
<name>A0A286IEY8_9HYPH</name>
<keyword evidence="1" id="KW-1133">Transmembrane helix</keyword>
<evidence type="ECO:0000313" key="3">
    <source>
        <dbReference type="EMBL" id="SOE18678.1"/>
    </source>
</evidence>
<feature type="transmembrane region" description="Helical" evidence="1">
    <location>
        <begin position="139"/>
        <end position="156"/>
    </location>
</feature>
<organism evidence="3 4">
    <name type="scientific">Hoeflea halophila</name>
    <dbReference type="NCBI Taxonomy" id="714899"/>
    <lineage>
        <taxon>Bacteria</taxon>
        <taxon>Pseudomonadati</taxon>
        <taxon>Pseudomonadota</taxon>
        <taxon>Alphaproteobacteria</taxon>
        <taxon>Hyphomicrobiales</taxon>
        <taxon>Rhizobiaceae</taxon>
        <taxon>Hoeflea</taxon>
    </lineage>
</organism>
<evidence type="ECO:0000259" key="2">
    <source>
        <dbReference type="Pfam" id="PF07786"/>
    </source>
</evidence>
<proteinExistence type="predicted"/>